<evidence type="ECO:0000256" key="1">
    <source>
        <dbReference type="ARBA" id="ARBA00004651"/>
    </source>
</evidence>
<evidence type="ECO:0000256" key="8">
    <source>
        <dbReference type="PIRNR" id="PIRNR037778"/>
    </source>
</evidence>
<evidence type="ECO:0000313" key="11">
    <source>
        <dbReference type="Proteomes" id="UP000521032"/>
    </source>
</evidence>
<organism evidence="10 11">
    <name type="scientific">Phocicoccus schoeneichii</name>
    <dbReference type="NCBI Taxonomy" id="1812261"/>
    <lineage>
        <taxon>Bacteria</taxon>
        <taxon>Bacillati</taxon>
        <taxon>Bacillota</taxon>
        <taxon>Bacilli</taxon>
        <taxon>Bacillales</taxon>
        <taxon>Salinicoccaceae</taxon>
        <taxon>Phocicoccus</taxon>
    </lineage>
</organism>
<feature type="transmembrane region" description="Helical" evidence="9">
    <location>
        <begin position="77"/>
        <end position="97"/>
    </location>
</feature>
<dbReference type="Proteomes" id="UP000521032">
    <property type="component" value="Unassembled WGS sequence"/>
</dbReference>
<comment type="similarity">
    <text evidence="2 8">Belongs to the prokaryotic riboflavin transporter (P-RFT) (TC 2.A.87) family.</text>
</comment>
<keyword evidence="11" id="KW-1185">Reference proteome</keyword>
<dbReference type="PIRSF" id="PIRSF037778">
    <property type="entry name" value="UCP037778_transp_RibU"/>
    <property type="match status" value="1"/>
</dbReference>
<protein>
    <recommendedName>
        <fullName evidence="8">Riboflavin transporter</fullName>
    </recommendedName>
</protein>
<dbReference type="GO" id="GO:0032217">
    <property type="term" value="F:riboflavin transmembrane transporter activity"/>
    <property type="evidence" value="ECO:0007669"/>
    <property type="project" value="UniProtKB-UniRule"/>
</dbReference>
<accession>A0A6V7RHM3</accession>
<comment type="subcellular location">
    <subcellularLocation>
        <location evidence="1">Cell membrane</location>
        <topology evidence="1">Multi-pass membrane protein</topology>
    </subcellularLocation>
</comment>
<keyword evidence="5 9" id="KW-0812">Transmembrane</keyword>
<dbReference type="GO" id="GO:0005886">
    <property type="term" value="C:plasma membrane"/>
    <property type="evidence" value="ECO:0007669"/>
    <property type="project" value="UniProtKB-SubCell"/>
</dbReference>
<comment type="caution">
    <text evidence="10">The sequence shown here is derived from an EMBL/GenBank/DDBJ whole genome shotgun (WGS) entry which is preliminary data.</text>
</comment>
<comment type="function">
    <text evidence="8">Probably a riboflavin-binding protein that interacts with the energy-coupling factor (ECF) ABC-transporter complex.</text>
</comment>
<evidence type="ECO:0000313" key="10">
    <source>
        <dbReference type="EMBL" id="CAD2077305.1"/>
    </source>
</evidence>
<dbReference type="EMBL" id="CAJEWE010000010">
    <property type="protein sequence ID" value="CAD2077305.1"/>
    <property type="molecule type" value="Genomic_DNA"/>
</dbReference>
<evidence type="ECO:0000256" key="3">
    <source>
        <dbReference type="ARBA" id="ARBA00022448"/>
    </source>
</evidence>
<dbReference type="InterPro" id="IPR025720">
    <property type="entry name" value="RibU"/>
</dbReference>
<dbReference type="Gene3D" id="1.10.1760.20">
    <property type="match status" value="1"/>
</dbReference>
<proteinExistence type="inferred from homology"/>
<dbReference type="AlphaFoldDB" id="A0A6V7RHM3"/>
<feature type="transmembrane region" description="Helical" evidence="9">
    <location>
        <begin position="46"/>
        <end position="71"/>
    </location>
</feature>
<feature type="transmembrane region" description="Helical" evidence="9">
    <location>
        <begin position="109"/>
        <end position="129"/>
    </location>
</feature>
<reference evidence="10 11" key="1">
    <citation type="submission" date="2020-07" db="EMBL/GenBank/DDBJ databases">
        <authorList>
            <person name="Criscuolo A."/>
        </authorList>
    </citation>
    <scope>NUCLEOTIDE SEQUENCE [LARGE SCALE GENOMIC DNA]</scope>
    <source>
        <strain evidence="11">CIP 111030</strain>
    </source>
</reference>
<feature type="transmembrane region" description="Helical" evidence="9">
    <location>
        <begin position="6"/>
        <end position="25"/>
    </location>
</feature>
<evidence type="ECO:0000256" key="6">
    <source>
        <dbReference type="ARBA" id="ARBA00022989"/>
    </source>
</evidence>
<dbReference type="PANTHER" id="PTHR38438">
    <property type="entry name" value="RIBOFLAVIN TRANSPORTER RIBU"/>
    <property type="match status" value="1"/>
</dbReference>
<dbReference type="InterPro" id="IPR024529">
    <property type="entry name" value="ECF_trnsprt_substrate-spec"/>
</dbReference>
<keyword evidence="7 8" id="KW-0472">Membrane</keyword>
<dbReference type="RefSeq" id="WP_186087880.1">
    <property type="nucleotide sequence ID" value="NZ_BMDB01000001.1"/>
</dbReference>
<name>A0A6V7RHM3_9BACL</name>
<feature type="transmembrane region" description="Helical" evidence="9">
    <location>
        <begin position="149"/>
        <end position="172"/>
    </location>
</feature>
<evidence type="ECO:0000256" key="4">
    <source>
        <dbReference type="ARBA" id="ARBA00022475"/>
    </source>
</evidence>
<dbReference type="PANTHER" id="PTHR38438:SF1">
    <property type="entry name" value="RIBOFLAVIN TRANSPORTER RIBU"/>
    <property type="match status" value="1"/>
</dbReference>
<keyword evidence="4 8" id="KW-1003">Cell membrane</keyword>
<evidence type="ECO:0000256" key="9">
    <source>
        <dbReference type="SAM" id="Phobius"/>
    </source>
</evidence>
<evidence type="ECO:0000256" key="5">
    <source>
        <dbReference type="ARBA" id="ARBA00022692"/>
    </source>
</evidence>
<evidence type="ECO:0000256" key="2">
    <source>
        <dbReference type="ARBA" id="ARBA00005540"/>
    </source>
</evidence>
<keyword evidence="3 8" id="KW-0813">Transport</keyword>
<gene>
    <name evidence="10" type="primary">ribU</name>
    <name evidence="10" type="ORF">JEOSCH030_01271</name>
</gene>
<keyword evidence="6 9" id="KW-1133">Transmembrane helix</keyword>
<dbReference type="Pfam" id="PF12822">
    <property type="entry name" value="ECF_trnsprt"/>
    <property type="match status" value="1"/>
</dbReference>
<evidence type="ECO:0000256" key="7">
    <source>
        <dbReference type="ARBA" id="ARBA00023136"/>
    </source>
</evidence>
<sequence length="190" mass="20914">MKHFSTKNIIIIGILSALSFILMLINVPLPFFPPFLKIDIADIPAFIGFILFGGGVGFLIIILKIVLYSIIAASEPIGPLGNLIASISYLLPMYLIYRKAKTTKSLLTGILVGTLVLTIVLSLLNYFVLLPLYGMIIDQRDIVENLKTLITVGIIPFNIVKGLLVGVVIYLVHLKIIPVLKNVTEKNTRL</sequence>